<proteinExistence type="predicted"/>
<dbReference type="Proteomes" id="UP000095673">
    <property type="component" value="Unassembled WGS sequence"/>
</dbReference>
<protein>
    <submittedName>
        <fullName evidence="1">Uncharacterized protein</fullName>
    </submittedName>
</protein>
<dbReference type="OrthoDB" id="9152081at2"/>
<evidence type="ECO:0000313" key="1">
    <source>
        <dbReference type="EMBL" id="CUM90970.1"/>
    </source>
</evidence>
<reference evidence="1 2" key="1">
    <citation type="submission" date="2015-09" db="EMBL/GenBank/DDBJ databases">
        <authorList>
            <consortium name="Pathogen Informatics"/>
        </authorList>
    </citation>
    <scope>NUCLEOTIDE SEQUENCE [LARGE SCALE GENOMIC DNA]</scope>
    <source>
        <strain evidence="1 2">2789STDY5834968</strain>
    </source>
</reference>
<evidence type="ECO:0000313" key="2">
    <source>
        <dbReference type="Proteomes" id="UP000095673"/>
    </source>
</evidence>
<dbReference type="EMBL" id="CYXM01000004">
    <property type="protein sequence ID" value="CUM90970.1"/>
    <property type="molecule type" value="Genomic_DNA"/>
</dbReference>
<dbReference type="AlphaFoldDB" id="A0A173SL81"/>
<accession>A0A173SL81</accession>
<organism evidence="1 2">
    <name type="scientific">Agathobacter rectalis</name>
    <dbReference type="NCBI Taxonomy" id="39491"/>
    <lineage>
        <taxon>Bacteria</taxon>
        <taxon>Bacillati</taxon>
        <taxon>Bacillota</taxon>
        <taxon>Clostridia</taxon>
        <taxon>Lachnospirales</taxon>
        <taxon>Lachnospiraceae</taxon>
        <taxon>Agathobacter</taxon>
    </lineage>
</organism>
<name>A0A173SL81_9FIRM</name>
<gene>
    <name evidence="1" type="ORF">ERS852580_01107</name>
</gene>
<dbReference type="RefSeq" id="WP_055237802.1">
    <property type="nucleotide sequence ID" value="NZ_CYXM01000004.1"/>
</dbReference>
<sequence>MSHFTVAVFSDGTKSVEELLAPYQENNMGDCPKKYLKFISESEENRKIWENETTEKVRLLDGSLVWPWDNILYRPITKAMYEAFNQDNTKRTKKSGFGSDEQYYVEDLQSLGAEKINIPFKELYPTFKEYMEDFIQTPFDEEEQDYGYWENPNAKWDYWTIGGRWKGFLKAKDGQKGEASFVMPIRDKQGRYAQAKVKDIDFEPDAVEYQKNIRWWEVVIEDAPLKQGEDKKDFLSLYKKEYLIAKYKNKELFARIQSSVITYAVVMPDGTWYQKGQMGWFGCSSETPDASFEWDMRFKENFIDKADPEWILTIVDCHI</sequence>